<evidence type="ECO:0000313" key="2">
    <source>
        <dbReference type="Proteomes" id="UP000238390"/>
    </source>
</evidence>
<accession>A0A2R3IKU0</accession>
<keyword evidence="2" id="KW-1185">Reference proteome</keyword>
<organism evidence="1 2">
    <name type="scientific">Pseudomonas paraeruginosa</name>
    <dbReference type="NCBI Taxonomy" id="2994495"/>
    <lineage>
        <taxon>Bacteria</taxon>
        <taxon>Pseudomonadati</taxon>
        <taxon>Pseudomonadota</taxon>
        <taxon>Gammaproteobacteria</taxon>
        <taxon>Pseudomonadales</taxon>
        <taxon>Pseudomonadaceae</taxon>
        <taxon>Pseudomonas</taxon>
    </lineage>
</organism>
<dbReference type="AlphaFoldDB" id="A0A2R3IKU0"/>
<protein>
    <submittedName>
        <fullName evidence="1">Uncharacterized protein</fullName>
    </submittedName>
</protein>
<dbReference type="Proteomes" id="UP000238390">
    <property type="component" value="Plasmid unnamed3"/>
</dbReference>
<keyword evidence="1" id="KW-0614">Plasmid</keyword>
<proteinExistence type="predicted"/>
<gene>
    <name evidence="1" type="ORF">CSB93_7044</name>
</gene>
<name>A0A2R3IKU0_9PSED</name>
<sequence length="87" mass="9313">MTDWHEQSPCSLGLVRRFVGVFRQMGGEHLLTEVGQDFRSKNGTGDCGGGAKNPLAGGREPIEHHEVLVGSSFESRQRLPGHSGAGV</sequence>
<evidence type="ECO:0000313" key="1">
    <source>
        <dbReference type="EMBL" id="AVK02545.1"/>
    </source>
</evidence>
<dbReference type="EMBL" id="CP027167">
    <property type="protein sequence ID" value="AVK02545.1"/>
    <property type="molecule type" value="Genomic_DNA"/>
</dbReference>
<geneLocation type="plasmid" evidence="1 2">
    <name>unnamed3</name>
</geneLocation>
<reference evidence="1 2" key="1">
    <citation type="submission" date="2018-02" db="EMBL/GenBank/DDBJ databases">
        <title>FDA/CDC Antimicrobial Resistant Isolate Bank Genome Sequencing.</title>
        <authorList>
            <person name="Benahmed F.H."/>
            <person name="Lutgring J.D."/>
            <person name="Yoo B."/>
            <person name="Machado M."/>
            <person name="Brown A."/>
            <person name="McAllister G."/>
            <person name="Perry A."/>
            <person name="Halpin A.L."/>
            <person name="Vavikolanu K."/>
            <person name="Ott S."/>
            <person name="Zhao X."/>
            <person name="Tallon L.J."/>
            <person name="Sadzewicz L."/>
            <person name="Aluvathingal J."/>
            <person name="Nadendla S."/>
            <person name="Voskania-kordi A."/>
            <person name="Simonyan V."/>
            <person name="Patel J."/>
            <person name="Shawar R.M."/>
        </authorList>
    </citation>
    <scope>NUCLEOTIDE SEQUENCE [LARGE SCALE GENOMIC DNA]</scope>
    <source>
        <strain evidence="1 2">AR_0356</strain>
        <plasmid evidence="1 2">unnamed3</plasmid>
    </source>
</reference>